<dbReference type="CDD" id="cd00143">
    <property type="entry name" value="PP2Cc"/>
    <property type="match status" value="1"/>
</dbReference>
<evidence type="ECO:0000256" key="8">
    <source>
        <dbReference type="ARBA" id="ARBA00022912"/>
    </source>
</evidence>
<keyword evidence="9" id="KW-0464">Manganese</keyword>
<feature type="domain" description="PPM-type phosphatase" evidence="14">
    <location>
        <begin position="1"/>
        <end position="215"/>
    </location>
</feature>
<dbReference type="OrthoDB" id="692439at2759"/>
<comment type="caution">
    <text evidence="15">The sequence shown here is derived from an EMBL/GenBank/DDBJ whole genome shotgun (WGS) entry which is preliminary data.</text>
</comment>
<evidence type="ECO:0000256" key="11">
    <source>
        <dbReference type="ARBA" id="ARBA00048336"/>
    </source>
</evidence>
<comment type="cofactor">
    <cofactor evidence="1">
        <name>Mn(2+)</name>
        <dbReference type="ChEBI" id="CHEBI:29035"/>
    </cofactor>
</comment>
<organism evidence="15 16">
    <name type="scientific">Digitaria exilis</name>
    <dbReference type="NCBI Taxonomy" id="1010633"/>
    <lineage>
        <taxon>Eukaryota</taxon>
        <taxon>Viridiplantae</taxon>
        <taxon>Streptophyta</taxon>
        <taxon>Embryophyta</taxon>
        <taxon>Tracheophyta</taxon>
        <taxon>Spermatophyta</taxon>
        <taxon>Magnoliopsida</taxon>
        <taxon>Liliopsida</taxon>
        <taxon>Poales</taxon>
        <taxon>Poaceae</taxon>
        <taxon>PACMAD clade</taxon>
        <taxon>Panicoideae</taxon>
        <taxon>Panicodae</taxon>
        <taxon>Paniceae</taxon>
        <taxon>Anthephorinae</taxon>
        <taxon>Digitaria</taxon>
    </lineage>
</organism>
<protein>
    <recommendedName>
        <fullName evidence="4">protein-serine/threonine phosphatase</fullName>
        <ecNumber evidence="4">3.1.3.16</ecNumber>
    </recommendedName>
</protein>
<dbReference type="SUPFAM" id="SSF81606">
    <property type="entry name" value="PP2C-like"/>
    <property type="match status" value="1"/>
</dbReference>
<evidence type="ECO:0000256" key="12">
    <source>
        <dbReference type="RuleBase" id="RU003465"/>
    </source>
</evidence>
<proteinExistence type="inferred from homology"/>
<dbReference type="EMBL" id="JACEFO010000500">
    <property type="protein sequence ID" value="KAF8768739.1"/>
    <property type="molecule type" value="Genomic_DNA"/>
</dbReference>
<dbReference type="AlphaFoldDB" id="A0A835KPW5"/>
<comment type="similarity">
    <text evidence="3 12">Belongs to the PP2C family.</text>
</comment>
<feature type="compositionally biased region" description="Basic and acidic residues" evidence="13">
    <location>
        <begin position="264"/>
        <end position="279"/>
    </location>
</feature>
<evidence type="ECO:0000256" key="4">
    <source>
        <dbReference type="ARBA" id="ARBA00013081"/>
    </source>
</evidence>
<gene>
    <name evidence="15" type="ORF">HU200_007297</name>
</gene>
<keyword evidence="5" id="KW-0479">Metal-binding</keyword>
<dbReference type="PROSITE" id="PS51746">
    <property type="entry name" value="PPM_2"/>
    <property type="match status" value="1"/>
</dbReference>
<evidence type="ECO:0000256" key="6">
    <source>
        <dbReference type="ARBA" id="ARBA00022801"/>
    </source>
</evidence>
<dbReference type="InterPro" id="IPR000222">
    <property type="entry name" value="PP2C_BS"/>
</dbReference>
<evidence type="ECO:0000256" key="1">
    <source>
        <dbReference type="ARBA" id="ARBA00001936"/>
    </source>
</evidence>
<evidence type="ECO:0000313" key="15">
    <source>
        <dbReference type="EMBL" id="KAF8768739.1"/>
    </source>
</evidence>
<evidence type="ECO:0000256" key="10">
    <source>
        <dbReference type="ARBA" id="ARBA00047761"/>
    </source>
</evidence>
<dbReference type="PROSITE" id="PS01032">
    <property type="entry name" value="PPM_1"/>
    <property type="match status" value="1"/>
</dbReference>
<dbReference type="InterPro" id="IPR001932">
    <property type="entry name" value="PPM-type_phosphatase-like_dom"/>
</dbReference>
<dbReference type="InterPro" id="IPR015655">
    <property type="entry name" value="PP2C"/>
</dbReference>
<dbReference type="GO" id="GO:0046872">
    <property type="term" value="F:metal ion binding"/>
    <property type="evidence" value="ECO:0007669"/>
    <property type="project" value="UniProtKB-KW"/>
</dbReference>
<keyword evidence="6 12" id="KW-0378">Hydrolase</keyword>
<dbReference type="PANTHER" id="PTHR13832:SF285">
    <property type="entry name" value="PROTEIN PHOSPHATASE 2C 22-RELATED"/>
    <property type="match status" value="1"/>
</dbReference>
<accession>A0A835KPW5</accession>
<dbReference type="Proteomes" id="UP000636709">
    <property type="component" value="Unassembled WGS sequence"/>
</dbReference>
<comment type="cofactor">
    <cofactor evidence="2">
        <name>Mg(2+)</name>
        <dbReference type="ChEBI" id="CHEBI:18420"/>
    </cofactor>
</comment>
<comment type="catalytic activity">
    <reaction evidence="10">
        <text>O-phospho-L-seryl-[protein] + H2O = L-seryl-[protein] + phosphate</text>
        <dbReference type="Rhea" id="RHEA:20629"/>
        <dbReference type="Rhea" id="RHEA-COMP:9863"/>
        <dbReference type="Rhea" id="RHEA-COMP:11604"/>
        <dbReference type="ChEBI" id="CHEBI:15377"/>
        <dbReference type="ChEBI" id="CHEBI:29999"/>
        <dbReference type="ChEBI" id="CHEBI:43474"/>
        <dbReference type="ChEBI" id="CHEBI:83421"/>
        <dbReference type="EC" id="3.1.3.16"/>
    </reaction>
</comment>
<dbReference type="GO" id="GO:0004722">
    <property type="term" value="F:protein serine/threonine phosphatase activity"/>
    <property type="evidence" value="ECO:0007669"/>
    <property type="project" value="UniProtKB-EC"/>
</dbReference>
<dbReference type="SMART" id="SM00332">
    <property type="entry name" value="PP2Cc"/>
    <property type="match status" value="1"/>
</dbReference>
<dbReference type="Pfam" id="PF00481">
    <property type="entry name" value="PP2C"/>
    <property type="match status" value="2"/>
</dbReference>
<evidence type="ECO:0000256" key="3">
    <source>
        <dbReference type="ARBA" id="ARBA00006702"/>
    </source>
</evidence>
<evidence type="ECO:0000313" key="16">
    <source>
        <dbReference type="Proteomes" id="UP000636709"/>
    </source>
</evidence>
<dbReference type="Gene3D" id="3.60.40.10">
    <property type="entry name" value="PPM-type phosphatase domain"/>
    <property type="match status" value="2"/>
</dbReference>
<sequence length="293" mass="32437">MGASRSRPEVIQKFTKGGENERIKYAISNMEDSRRNKKDTFAAFPNLDDLTSFFGVYDGHGGTEVASLCAAQFHTEVLNHPDYQNNLVNAVRMAFFRMDEMLEQSDEWMEFLARPPPPTGLFAFKHRKDLPPEEQMVTCDPELHTIPITPDIEFLLIVSDGIWDYLSSQGVVDFVRKKLIARMRLGFTDLRNITETLCDRCQLSADNATAILVQFKMPPPPRRVNLSSDGASSSRGPVNLFSDGGGSSSRDAPPSAAEHDDEIVEVKDDEAGGGDDKPLLDGADSFSTADESL</sequence>
<dbReference type="InterPro" id="IPR036457">
    <property type="entry name" value="PPM-type-like_dom_sf"/>
</dbReference>
<evidence type="ECO:0000256" key="5">
    <source>
        <dbReference type="ARBA" id="ARBA00022723"/>
    </source>
</evidence>
<dbReference type="EC" id="3.1.3.16" evidence="4"/>
<keyword evidence="16" id="KW-1185">Reference proteome</keyword>
<keyword evidence="7" id="KW-0460">Magnesium</keyword>
<feature type="region of interest" description="Disordered" evidence="13">
    <location>
        <begin position="219"/>
        <end position="293"/>
    </location>
</feature>
<evidence type="ECO:0000256" key="2">
    <source>
        <dbReference type="ARBA" id="ARBA00001946"/>
    </source>
</evidence>
<dbReference type="PANTHER" id="PTHR13832">
    <property type="entry name" value="PROTEIN PHOSPHATASE 2C"/>
    <property type="match status" value="1"/>
</dbReference>
<comment type="catalytic activity">
    <reaction evidence="11">
        <text>O-phospho-L-threonyl-[protein] + H2O = L-threonyl-[protein] + phosphate</text>
        <dbReference type="Rhea" id="RHEA:47004"/>
        <dbReference type="Rhea" id="RHEA-COMP:11060"/>
        <dbReference type="Rhea" id="RHEA-COMP:11605"/>
        <dbReference type="ChEBI" id="CHEBI:15377"/>
        <dbReference type="ChEBI" id="CHEBI:30013"/>
        <dbReference type="ChEBI" id="CHEBI:43474"/>
        <dbReference type="ChEBI" id="CHEBI:61977"/>
        <dbReference type="EC" id="3.1.3.16"/>
    </reaction>
</comment>
<evidence type="ECO:0000256" key="13">
    <source>
        <dbReference type="SAM" id="MobiDB-lite"/>
    </source>
</evidence>
<evidence type="ECO:0000256" key="9">
    <source>
        <dbReference type="ARBA" id="ARBA00023211"/>
    </source>
</evidence>
<evidence type="ECO:0000259" key="14">
    <source>
        <dbReference type="PROSITE" id="PS51746"/>
    </source>
</evidence>
<keyword evidence="8 12" id="KW-0904">Protein phosphatase</keyword>
<reference evidence="15" key="1">
    <citation type="submission" date="2020-07" db="EMBL/GenBank/DDBJ databases">
        <title>Genome sequence and genetic diversity analysis of an under-domesticated orphan crop, white fonio (Digitaria exilis).</title>
        <authorList>
            <person name="Bennetzen J.L."/>
            <person name="Chen S."/>
            <person name="Ma X."/>
            <person name="Wang X."/>
            <person name="Yssel A.E.J."/>
            <person name="Chaluvadi S.R."/>
            <person name="Johnson M."/>
            <person name="Gangashetty P."/>
            <person name="Hamidou F."/>
            <person name="Sanogo M.D."/>
            <person name="Zwaenepoel A."/>
            <person name="Wallace J."/>
            <person name="Van De Peer Y."/>
            <person name="Van Deynze A."/>
        </authorList>
    </citation>
    <scope>NUCLEOTIDE SEQUENCE</scope>
    <source>
        <tissue evidence="15">Leaves</tissue>
    </source>
</reference>
<name>A0A835KPW5_9POAL</name>
<evidence type="ECO:0000256" key="7">
    <source>
        <dbReference type="ARBA" id="ARBA00022842"/>
    </source>
</evidence>
<feature type="compositionally biased region" description="Polar residues" evidence="13">
    <location>
        <begin position="225"/>
        <end position="236"/>
    </location>
</feature>